<evidence type="ECO:0008006" key="2">
    <source>
        <dbReference type="Google" id="ProtNLM"/>
    </source>
</evidence>
<dbReference type="AlphaFoldDB" id="A0A381ZEF4"/>
<dbReference type="EMBL" id="UINC01020991">
    <property type="protein sequence ID" value="SVA87600.1"/>
    <property type="molecule type" value="Genomic_DNA"/>
</dbReference>
<reference evidence="1" key="1">
    <citation type="submission" date="2018-05" db="EMBL/GenBank/DDBJ databases">
        <authorList>
            <person name="Lanie J.A."/>
            <person name="Ng W.-L."/>
            <person name="Kazmierczak K.M."/>
            <person name="Andrzejewski T.M."/>
            <person name="Davidsen T.M."/>
            <person name="Wayne K.J."/>
            <person name="Tettelin H."/>
            <person name="Glass J.I."/>
            <person name="Rusch D."/>
            <person name="Podicherti R."/>
            <person name="Tsui H.-C.T."/>
            <person name="Winkler M.E."/>
        </authorList>
    </citation>
    <scope>NUCLEOTIDE SEQUENCE</scope>
</reference>
<dbReference type="InterPro" id="IPR032710">
    <property type="entry name" value="NTF2-like_dom_sf"/>
</dbReference>
<sequence>MLTQLKEHVQAECGSDLEALLATMSAEPAFHIWSATEDSGPKGADSLREFYAGLIASGSNRFEYAVERIVIGEDTLVTEGELYTPFSGEQLTAMGLKGFAKDKYYATRGRTVTFWPFEKDTGKIIGEDIYSLTTDITEAEEIVLNQYTYGEDL</sequence>
<dbReference type="SUPFAM" id="SSF54427">
    <property type="entry name" value="NTF2-like"/>
    <property type="match status" value="1"/>
</dbReference>
<accession>A0A381ZEF4</accession>
<evidence type="ECO:0000313" key="1">
    <source>
        <dbReference type="EMBL" id="SVA87600.1"/>
    </source>
</evidence>
<protein>
    <recommendedName>
        <fullName evidence="2">SnoaL-like domain-containing protein</fullName>
    </recommendedName>
</protein>
<dbReference type="Gene3D" id="3.10.450.50">
    <property type="match status" value="1"/>
</dbReference>
<proteinExistence type="predicted"/>
<name>A0A381ZEF4_9ZZZZ</name>
<organism evidence="1">
    <name type="scientific">marine metagenome</name>
    <dbReference type="NCBI Taxonomy" id="408172"/>
    <lineage>
        <taxon>unclassified sequences</taxon>
        <taxon>metagenomes</taxon>
        <taxon>ecological metagenomes</taxon>
    </lineage>
</organism>
<gene>
    <name evidence="1" type="ORF">METZ01_LOCUS140454</name>
</gene>